<dbReference type="Pfam" id="PF22521">
    <property type="entry name" value="HypF_C_2"/>
    <property type="match status" value="1"/>
</dbReference>
<feature type="domain" description="YrdC-like" evidence="12">
    <location>
        <begin position="212"/>
        <end position="392"/>
    </location>
</feature>
<dbReference type="AlphaFoldDB" id="A0A2T5K9R3"/>
<evidence type="ECO:0000256" key="2">
    <source>
        <dbReference type="ARBA" id="ARBA00008097"/>
    </source>
</evidence>
<feature type="region of interest" description="Disordered" evidence="10">
    <location>
        <begin position="1"/>
        <end position="24"/>
    </location>
</feature>
<comment type="pathway">
    <text evidence="1 8">Protein modification; [NiFe] hydrogenase maturation.</text>
</comment>
<dbReference type="RefSeq" id="WP_233864090.1">
    <property type="nucleotide sequence ID" value="NZ_CP090022.1"/>
</dbReference>
<dbReference type="GO" id="GO:0003725">
    <property type="term" value="F:double-stranded RNA binding"/>
    <property type="evidence" value="ECO:0007669"/>
    <property type="project" value="InterPro"/>
</dbReference>
<dbReference type="GO" id="GO:0016743">
    <property type="term" value="F:carboxyl- or carbamoyltransferase activity"/>
    <property type="evidence" value="ECO:0007669"/>
    <property type="project" value="UniProtKB-UniRule"/>
</dbReference>
<dbReference type="InterPro" id="IPR051060">
    <property type="entry name" value="Carbamoyltrans_HypF-like"/>
</dbReference>
<dbReference type="SUPFAM" id="SSF54975">
    <property type="entry name" value="Acylphosphatase/BLUF domain-like"/>
    <property type="match status" value="1"/>
</dbReference>
<feature type="domain" description="Acylphosphatase-like" evidence="11">
    <location>
        <begin position="25"/>
        <end position="108"/>
    </location>
</feature>
<dbReference type="Pfam" id="PF01300">
    <property type="entry name" value="Sua5_yciO_yrdC"/>
    <property type="match status" value="1"/>
</dbReference>
<dbReference type="SUPFAM" id="SSF55821">
    <property type="entry name" value="YrdC/RibB"/>
    <property type="match status" value="1"/>
</dbReference>
<evidence type="ECO:0000313" key="13">
    <source>
        <dbReference type="EMBL" id="PTR19165.1"/>
    </source>
</evidence>
<dbReference type="InterPro" id="IPR055128">
    <property type="entry name" value="HypF_C_2"/>
</dbReference>
<keyword evidence="13" id="KW-0808">Transferase</keyword>
<keyword evidence="6" id="KW-0862">Zinc</keyword>
<dbReference type="GO" id="GO:0051604">
    <property type="term" value="P:protein maturation"/>
    <property type="evidence" value="ECO:0007669"/>
    <property type="project" value="TreeGrafter"/>
</dbReference>
<dbReference type="UniPathway" id="UPA00335"/>
<dbReference type="NCBIfam" id="TIGR00143">
    <property type="entry name" value="hypF"/>
    <property type="match status" value="1"/>
</dbReference>
<dbReference type="Pfam" id="PF07503">
    <property type="entry name" value="zf-HYPF"/>
    <property type="match status" value="2"/>
</dbReference>
<sequence length="757" mass="79281">MAGAPGARDGDAPSADRRNRAPGEGLEIRVRGQVQGVGFRPFVWQLARGMGLAGEVLNDGEGVLIRVSGGDLTAFVAALRDMAPPLARVDRVEVAPCRVEASGFGIAPSGKGAVATRVTPDAATCGACLEEMRGDGRRRGYAFTNCTHCGPRFTILRELPYDRAQTSMAGFPMCPDCAAEYGDPADRRFHAQPIACPACGPRIWFEAHGHEGGALAEAVALLRHGGVLAVKGLGGFHLACDARNAEAVARLRLRKRRPGKPFAVMAAEEMADRIAEISEADRALLRDPAAPVVLVPSRGVLPEGVAPGMAALGLMLPYTPLHHLLLQGFGGPLVMTSGNLSGEPQVIGNDEAREKLAAFADGFLMHDREIVRRLDDSVERARPPMVLRRARGRAPGTLPLPEGFGRAPQVLALGGQMKAAICLVRDGQALLSHHLGDLDEALTFDEFRRALRDHAALFDHRAEIVAVDLHPGYRATQAGHAMGLPVTEVQHHHAHLASCLADALWPLGGGPVAGLVLDGTGLGADGTIWGGELLLGDYAGFERVAHLAPAPLAGGEAAAREPWRNALVRLDAAGLADLADRLFPRQPREVLRRAVAAGVNAPLSSSAGRLFDAVAACLGLAAARQGYEGEAAMRLEALTGDGAPYPFEGLNPAPMFRALARDLEAGAAPGSIAQSFHLGLARAFCAPARHLVETGRAQAVALTGGCFQNARLLQACLTELEGLPVLTHRAVPANDGGLALGQALVAAARHIGAAETA</sequence>
<dbReference type="GO" id="GO:0008270">
    <property type="term" value="F:zinc ion binding"/>
    <property type="evidence" value="ECO:0007669"/>
    <property type="project" value="UniProtKB-KW"/>
</dbReference>
<comment type="catalytic activity">
    <reaction evidence="9">
        <text>an acyl phosphate + H2O = a carboxylate + phosphate + H(+)</text>
        <dbReference type="Rhea" id="RHEA:14965"/>
        <dbReference type="ChEBI" id="CHEBI:15377"/>
        <dbReference type="ChEBI" id="CHEBI:15378"/>
        <dbReference type="ChEBI" id="CHEBI:29067"/>
        <dbReference type="ChEBI" id="CHEBI:43474"/>
        <dbReference type="ChEBI" id="CHEBI:59918"/>
        <dbReference type="EC" id="3.6.1.7"/>
    </reaction>
</comment>
<dbReference type="Pfam" id="PF17788">
    <property type="entry name" value="HypF_C"/>
    <property type="match status" value="1"/>
</dbReference>
<feature type="compositionally biased region" description="Basic and acidic residues" evidence="10">
    <location>
        <begin position="8"/>
        <end position="24"/>
    </location>
</feature>
<evidence type="ECO:0000256" key="3">
    <source>
        <dbReference type="ARBA" id="ARBA00022598"/>
    </source>
</evidence>
<dbReference type="InterPro" id="IPR017945">
    <property type="entry name" value="DHBP_synth_RibB-like_a/b_dom"/>
</dbReference>
<gene>
    <name evidence="13" type="ORF">C8J28_1056</name>
</gene>
<dbReference type="PROSITE" id="PS51160">
    <property type="entry name" value="ACYLPHOSPHATASE_3"/>
    <property type="match status" value="1"/>
</dbReference>
<dbReference type="EMBL" id="QAOT01000005">
    <property type="protein sequence ID" value="PTR19165.1"/>
    <property type="molecule type" value="Genomic_DNA"/>
</dbReference>
<keyword evidence="3" id="KW-0436">Ligase</keyword>
<dbReference type="Gene3D" id="3.30.110.120">
    <property type="match status" value="1"/>
</dbReference>
<evidence type="ECO:0000256" key="7">
    <source>
        <dbReference type="ARBA" id="ARBA00048220"/>
    </source>
</evidence>
<evidence type="ECO:0000256" key="5">
    <source>
        <dbReference type="ARBA" id="ARBA00022771"/>
    </source>
</evidence>
<dbReference type="InterPro" id="IPR001792">
    <property type="entry name" value="Acylphosphatase-like_dom"/>
</dbReference>
<dbReference type="PIRSF" id="PIRSF006256">
    <property type="entry name" value="CMPcnvr_hdrg_mat"/>
    <property type="match status" value="1"/>
</dbReference>
<evidence type="ECO:0000256" key="1">
    <source>
        <dbReference type="ARBA" id="ARBA00004711"/>
    </source>
</evidence>
<feature type="active site" evidence="9">
    <location>
        <position position="40"/>
    </location>
</feature>
<accession>A0A2T5K9R3</accession>
<dbReference type="EC" id="6.2.-.-" evidence="8"/>
<evidence type="ECO:0000256" key="9">
    <source>
        <dbReference type="PROSITE-ProRule" id="PRU00520"/>
    </source>
</evidence>
<dbReference type="Gene3D" id="3.30.420.40">
    <property type="match status" value="1"/>
</dbReference>
<dbReference type="InterPro" id="IPR004421">
    <property type="entry name" value="Carbamoyltransferase_HypF"/>
</dbReference>
<name>A0A2T5K9R3_9RHOB</name>
<dbReference type="InterPro" id="IPR017968">
    <property type="entry name" value="Acylphosphatase_CS"/>
</dbReference>
<dbReference type="Gene3D" id="3.90.870.50">
    <property type="match status" value="1"/>
</dbReference>
<comment type="catalytic activity">
    <reaction evidence="7 8">
        <text>C-terminal L-cysteinyl-[HypE protein] + carbamoyl phosphate + ATP + H2O = C-terminal S-carboxamide-L-cysteinyl-[HypE protein] + AMP + phosphate + diphosphate + H(+)</text>
        <dbReference type="Rhea" id="RHEA:55636"/>
        <dbReference type="Rhea" id="RHEA-COMP:14247"/>
        <dbReference type="Rhea" id="RHEA-COMP:14392"/>
        <dbReference type="ChEBI" id="CHEBI:15377"/>
        <dbReference type="ChEBI" id="CHEBI:15378"/>
        <dbReference type="ChEBI" id="CHEBI:30616"/>
        <dbReference type="ChEBI" id="CHEBI:33019"/>
        <dbReference type="ChEBI" id="CHEBI:43474"/>
        <dbReference type="ChEBI" id="CHEBI:58228"/>
        <dbReference type="ChEBI" id="CHEBI:76913"/>
        <dbReference type="ChEBI" id="CHEBI:139126"/>
        <dbReference type="ChEBI" id="CHEBI:456215"/>
    </reaction>
</comment>
<protein>
    <recommendedName>
        <fullName evidence="8">Carbamoyltransferase HypF</fullName>
        <ecNumber evidence="8">6.2.-.-</ecNumber>
    </recommendedName>
</protein>
<evidence type="ECO:0000256" key="8">
    <source>
        <dbReference type="PIRNR" id="PIRNR006256"/>
    </source>
</evidence>
<organism evidence="13 14">
    <name type="scientific">Cereibacter azotoformans</name>
    <dbReference type="NCBI Taxonomy" id="43057"/>
    <lineage>
        <taxon>Bacteria</taxon>
        <taxon>Pseudomonadati</taxon>
        <taxon>Pseudomonadota</taxon>
        <taxon>Alphaproteobacteria</taxon>
        <taxon>Rhodobacterales</taxon>
        <taxon>Paracoccaceae</taxon>
        <taxon>Cereibacter</taxon>
    </lineage>
</organism>
<dbReference type="PANTHER" id="PTHR42959">
    <property type="entry name" value="CARBAMOYLTRANSFERASE"/>
    <property type="match status" value="1"/>
</dbReference>
<dbReference type="Pfam" id="PF00708">
    <property type="entry name" value="Acylphosphatase"/>
    <property type="match status" value="1"/>
</dbReference>
<dbReference type="PANTHER" id="PTHR42959:SF1">
    <property type="entry name" value="CARBAMOYLTRANSFERASE HYPF"/>
    <property type="match status" value="1"/>
</dbReference>
<keyword evidence="14" id="KW-1185">Reference proteome</keyword>
<keyword evidence="5" id="KW-0863">Zinc-finger</keyword>
<reference evidence="13 14" key="1">
    <citation type="submission" date="2018-04" db="EMBL/GenBank/DDBJ databases">
        <title>Genomic Encyclopedia of Type Strains, Phase III (KMG-III): the genomes of soil and plant-associated and newly described type strains.</title>
        <authorList>
            <person name="Whitman W."/>
        </authorList>
    </citation>
    <scope>NUCLEOTIDE SEQUENCE [LARGE SCALE GENOMIC DNA]</scope>
    <source>
        <strain evidence="13 14">KA25</strain>
    </source>
</reference>
<dbReference type="InterPro" id="IPR011125">
    <property type="entry name" value="Znf_HypF"/>
</dbReference>
<keyword evidence="9" id="KW-0378">Hydrolase</keyword>
<evidence type="ECO:0000259" key="11">
    <source>
        <dbReference type="PROSITE" id="PS51160"/>
    </source>
</evidence>
<proteinExistence type="inferred from homology"/>
<evidence type="ECO:0000313" key="14">
    <source>
        <dbReference type="Proteomes" id="UP000244060"/>
    </source>
</evidence>
<comment type="similarity">
    <text evidence="2 8">Belongs to the carbamoyltransferase HypF family.</text>
</comment>
<keyword evidence="4" id="KW-0479">Metal-binding</keyword>
<dbReference type="Gene3D" id="3.30.420.360">
    <property type="match status" value="1"/>
</dbReference>
<feature type="active site" evidence="9">
    <location>
        <position position="58"/>
    </location>
</feature>
<dbReference type="PROSITE" id="PS51163">
    <property type="entry name" value="YRDC"/>
    <property type="match status" value="1"/>
</dbReference>
<evidence type="ECO:0000256" key="6">
    <source>
        <dbReference type="ARBA" id="ARBA00022833"/>
    </source>
</evidence>
<dbReference type="InterPro" id="IPR036046">
    <property type="entry name" value="Acylphosphatase-like_dom_sf"/>
</dbReference>
<dbReference type="PROSITE" id="PS00150">
    <property type="entry name" value="ACYLPHOSPHATASE_1"/>
    <property type="match status" value="1"/>
</dbReference>
<comment type="caution">
    <text evidence="13">The sequence shown here is derived from an EMBL/GenBank/DDBJ whole genome shotgun (WGS) entry which is preliminary data.</text>
</comment>
<evidence type="ECO:0000256" key="10">
    <source>
        <dbReference type="SAM" id="MobiDB-lite"/>
    </source>
</evidence>
<dbReference type="Proteomes" id="UP000244060">
    <property type="component" value="Unassembled WGS sequence"/>
</dbReference>
<dbReference type="GO" id="GO:0016874">
    <property type="term" value="F:ligase activity"/>
    <property type="evidence" value="ECO:0007669"/>
    <property type="project" value="UniProtKB-UniRule"/>
</dbReference>
<dbReference type="InterPro" id="IPR041440">
    <property type="entry name" value="HypF_C"/>
</dbReference>
<evidence type="ECO:0000256" key="4">
    <source>
        <dbReference type="ARBA" id="ARBA00022723"/>
    </source>
</evidence>
<dbReference type="InterPro" id="IPR006070">
    <property type="entry name" value="Sua5-like_dom"/>
</dbReference>
<evidence type="ECO:0000259" key="12">
    <source>
        <dbReference type="PROSITE" id="PS51163"/>
    </source>
</evidence>
<comment type="function">
    <text evidence="8">Involved in the maturation of [NiFe] hydrogenases. Along with HypE, it catalyzes the synthesis of the CN ligands of the active site iron of [NiFe]-hydrogenases. HypF functions as a carbamoyl transferase using carbamoylphosphate as a substrate and transferring the carboxamido moiety in an ATP-dependent reaction to the thiolate of the C-terminal cysteine of HypE yielding a protein-S-carboxamide.</text>
</comment>
<dbReference type="GO" id="GO:0003998">
    <property type="term" value="F:acylphosphatase activity"/>
    <property type="evidence" value="ECO:0007669"/>
    <property type="project" value="UniProtKB-EC"/>
</dbReference>